<dbReference type="GeneID" id="35296274"/>
<gene>
    <name evidence="2" type="ORF">MCCS_21920</name>
</gene>
<evidence type="ECO:0000313" key="3">
    <source>
        <dbReference type="Proteomes" id="UP000194154"/>
    </source>
</evidence>
<feature type="transmembrane region" description="Helical" evidence="1">
    <location>
        <begin position="34"/>
        <end position="55"/>
    </location>
</feature>
<dbReference type="KEGG" id="mcak:MCCS_21920"/>
<feature type="transmembrane region" description="Helical" evidence="1">
    <location>
        <begin position="9"/>
        <end position="28"/>
    </location>
</feature>
<sequence length="249" mass="28925">MINRQFKKMMVILIILTTSMFLFTIYTFSKKDIIDSISFLIFSLLFVGITLIYYIKYKNTKQSSQNIVHDNIYYYQNFVIQREVGLKNQLLIYSVEGKFLGRFKRCNGAIISILLGNKILVPGAYELVDANGEEVCLIKVEGLIQPRILIYKFDEKIAEINQKIFKSAFSYVYEINFNNNNFLVKSEVLTNDLYLEEVFRLSEKNVPLENSKVFQELTMNTYEIMNSLETNKGKLGLVIMCIHSLTSGR</sequence>
<organism evidence="2 3">
    <name type="scientific">Macrococcoides canis</name>
    <dbReference type="NCBI Taxonomy" id="1855823"/>
    <lineage>
        <taxon>Bacteria</taxon>
        <taxon>Bacillati</taxon>
        <taxon>Bacillota</taxon>
        <taxon>Bacilli</taxon>
        <taxon>Bacillales</taxon>
        <taxon>Staphylococcaceae</taxon>
        <taxon>Macrococcoides</taxon>
    </lineage>
</organism>
<dbReference type="AlphaFoldDB" id="A0A1W7ADY3"/>
<protein>
    <submittedName>
        <fullName evidence="2">Uncharacterized protein</fullName>
    </submittedName>
</protein>
<dbReference type="RefSeq" id="WP_086043313.1">
    <property type="nucleotide sequence ID" value="NZ_CBCRZA010000016.1"/>
</dbReference>
<dbReference type="STRING" id="1855823.MCCS_21920"/>
<accession>A0A1W7ADY3</accession>
<keyword evidence="1" id="KW-0812">Transmembrane</keyword>
<keyword evidence="1" id="KW-0472">Membrane</keyword>
<dbReference type="EMBL" id="CP021059">
    <property type="protein sequence ID" value="ARQ07781.1"/>
    <property type="molecule type" value="Genomic_DNA"/>
</dbReference>
<reference evidence="2 3" key="1">
    <citation type="journal article" date="2017" name="Int. J. Syst. Evol. Microbiol.">
        <title>Macrococcus canis sp. nov., a skin bacterium associated with infections in dogs.</title>
        <authorList>
            <person name="Gobeli Brawand S."/>
            <person name="Cotting K."/>
            <person name="Gomez-Sanz E."/>
            <person name="Collaud A."/>
            <person name="Thomann A."/>
            <person name="Brodard I."/>
            <person name="Rodriguez-Campos S."/>
            <person name="Strauss C."/>
            <person name="Perreten V."/>
        </authorList>
    </citation>
    <scope>NUCLEOTIDE SEQUENCE [LARGE SCALE GENOMIC DNA]</scope>
    <source>
        <strain evidence="2 3">KM45013</strain>
    </source>
</reference>
<keyword evidence="1" id="KW-1133">Transmembrane helix</keyword>
<evidence type="ECO:0000256" key="1">
    <source>
        <dbReference type="SAM" id="Phobius"/>
    </source>
</evidence>
<proteinExistence type="predicted"/>
<keyword evidence="3" id="KW-1185">Reference proteome</keyword>
<dbReference type="Proteomes" id="UP000194154">
    <property type="component" value="Chromosome"/>
</dbReference>
<evidence type="ECO:0000313" key="2">
    <source>
        <dbReference type="EMBL" id="ARQ07781.1"/>
    </source>
</evidence>
<name>A0A1W7ADY3_9STAP</name>